<accession>M2RD23</accession>
<feature type="domain" description="SUN" evidence="6">
    <location>
        <begin position="133"/>
        <end position="332"/>
    </location>
</feature>
<keyword evidence="3 5" id="KW-1133">Transmembrane helix</keyword>
<feature type="transmembrane region" description="Helical" evidence="5">
    <location>
        <begin position="71"/>
        <end position="89"/>
    </location>
</feature>
<evidence type="ECO:0000313" key="8">
    <source>
        <dbReference type="Proteomes" id="UP000016930"/>
    </source>
</evidence>
<dbReference type="STRING" id="914234.M2RD23"/>
<evidence type="ECO:0000256" key="4">
    <source>
        <dbReference type="ARBA" id="ARBA00023136"/>
    </source>
</evidence>
<evidence type="ECO:0000256" key="2">
    <source>
        <dbReference type="ARBA" id="ARBA00022692"/>
    </source>
</evidence>
<dbReference type="PANTHER" id="PTHR12911">
    <property type="entry name" value="SAD1/UNC-84-LIKE PROTEIN-RELATED"/>
    <property type="match status" value="1"/>
</dbReference>
<evidence type="ECO:0000256" key="1">
    <source>
        <dbReference type="ARBA" id="ARBA00004370"/>
    </source>
</evidence>
<keyword evidence="2 5" id="KW-0812">Transmembrane</keyword>
<keyword evidence="8" id="KW-1185">Reference proteome</keyword>
<dbReference type="HOGENOM" id="CLU_787557_0_0_1"/>
<name>M2RD23_CERS8</name>
<evidence type="ECO:0000256" key="3">
    <source>
        <dbReference type="ARBA" id="ARBA00022989"/>
    </source>
</evidence>
<sequence length="352" mass="39424">MQASQDEHSQLNEHRLLRRRHLDSEACPEPKDALRVVHFKPISSVTAHLERNSTEPASLPPLSQVPWTKRLILLLSILVVISCASFVWAQSLFRNSTCSHLVPSASSHTTEPVPTISPALKAEIENLVITTINAYKSDSQGLPDFALSANGGHVARQITSGYQGFFGSRANDPSIAISDDTHAGRCWKVHQLPTQLGIRLPIIIRPSQVSVEHLLKENAVDIRQAPKNMTLWGVVDGKSNMEAFKTLMASNHLDRNLPTPMLARDLRWAPLASFMYDIHHRNHIQTFPISQDYIDSEITFGIVALEILENWGSGVWGMKTTAEDQRGKWRRQLRGYNLAGWRASRGRKQTAE</sequence>
<dbReference type="EMBL" id="KB445797">
    <property type="protein sequence ID" value="EMD36716.1"/>
    <property type="molecule type" value="Genomic_DNA"/>
</dbReference>
<dbReference type="InterPro" id="IPR012919">
    <property type="entry name" value="SUN_dom"/>
</dbReference>
<dbReference type="OrthoDB" id="342281at2759"/>
<dbReference type="PANTHER" id="PTHR12911:SF8">
    <property type="entry name" value="KLAROID PROTEIN-RELATED"/>
    <property type="match status" value="1"/>
</dbReference>
<proteinExistence type="predicted"/>
<keyword evidence="4 5" id="KW-0472">Membrane</keyword>
<dbReference type="GO" id="GO:0034993">
    <property type="term" value="C:meiotic nuclear membrane microtubule tethering complex"/>
    <property type="evidence" value="ECO:0007669"/>
    <property type="project" value="TreeGrafter"/>
</dbReference>
<evidence type="ECO:0000313" key="7">
    <source>
        <dbReference type="EMBL" id="EMD36716.1"/>
    </source>
</evidence>
<dbReference type="AlphaFoldDB" id="M2RD23"/>
<reference evidence="7 8" key="1">
    <citation type="journal article" date="2012" name="Proc. Natl. Acad. Sci. U.S.A.">
        <title>Comparative genomics of Ceriporiopsis subvermispora and Phanerochaete chrysosporium provide insight into selective ligninolysis.</title>
        <authorList>
            <person name="Fernandez-Fueyo E."/>
            <person name="Ruiz-Duenas F.J."/>
            <person name="Ferreira P."/>
            <person name="Floudas D."/>
            <person name="Hibbett D.S."/>
            <person name="Canessa P."/>
            <person name="Larrondo L.F."/>
            <person name="James T.Y."/>
            <person name="Seelenfreund D."/>
            <person name="Lobos S."/>
            <person name="Polanco R."/>
            <person name="Tello M."/>
            <person name="Honda Y."/>
            <person name="Watanabe T."/>
            <person name="Watanabe T."/>
            <person name="Ryu J.S."/>
            <person name="Kubicek C.P."/>
            <person name="Schmoll M."/>
            <person name="Gaskell J."/>
            <person name="Hammel K.E."/>
            <person name="St John F.J."/>
            <person name="Vanden Wymelenberg A."/>
            <person name="Sabat G."/>
            <person name="Splinter BonDurant S."/>
            <person name="Syed K."/>
            <person name="Yadav J.S."/>
            <person name="Doddapaneni H."/>
            <person name="Subramanian V."/>
            <person name="Lavin J.L."/>
            <person name="Oguiza J.A."/>
            <person name="Perez G."/>
            <person name="Pisabarro A.G."/>
            <person name="Ramirez L."/>
            <person name="Santoyo F."/>
            <person name="Master E."/>
            <person name="Coutinho P.M."/>
            <person name="Henrissat B."/>
            <person name="Lombard V."/>
            <person name="Magnuson J.K."/>
            <person name="Kuees U."/>
            <person name="Hori C."/>
            <person name="Igarashi K."/>
            <person name="Samejima M."/>
            <person name="Held B.W."/>
            <person name="Barry K.W."/>
            <person name="LaButti K.M."/>
            <person name="Lapidus A."/>
            <person name="Lindquist E.A."/>
            <person name="Lucas S.M."/>
            <person name="Riley R."/>
            <person name="Salamov A.A."/>
            <person name="Hoffmeister D."/>
            <person name="Schwenk D."/>
            <person name="Hadar Y."/>
            <person name="Yarden O."/>
            <person name="de Vries R.P."/>
            <person name="Wiebenga A."/>
            <person name="Stenlid J."/>
            <person name="Eastwood D."/>
            <person name="Grigoriev I.V."/>
            <person name="Berka R.M."/>
            <person name="Blanchette R.A."/>
            <person name="Kersten P."/>
            <person name="Martinez A.T."/>
            <person name="Vicuna R."/>
            <person name="Cullen D."/>
        </authorList>
    </citation>
    <scope>NUCLEOTIDE SEQUENCE [LARGE SCALE GENOMIC DNA]</scope>
    <source>
        <strain evidence="7 8">B</strain>
    </source>
</reference>
<dbReference type="PROSITE" id="PS51469">
    <property type="entry name" value="SUN"/>
    <property type="match status" value="1"/>
</dbReference>
<evidence type="ECO:0000259" key="6">
    <source>
        <dbReference type="PROSITE" id="PS51469"/>
    </source>
</evidence>
<comment type="subcellular location">
    <subcellularLocation>
        <location evidence="1">Membrane</location>
    </subcellularLocation>
</comment>
<gene>
    <name evidence="7" type="ORF">CERSUDRAFT_73773</name>
</gene>
<dbReference type="GO" id="GO:0043495">
    <property type="term" value="F:protein-membrane adaptor activity"/>
    <property type="evidence" value="ECO:0007669"/>
    <property type="project" value="TreeGrafter"/>
</dbReference>
<dbReference type="InterPro" id="IPR045119">
    <property type="entry name" value="SUN1-5"/>
</dbReference>
<dbReference type="Proteomes" id="UP000016930">
    <property type="component" value="Unassembled WGS sequence"/>
</dbReference>
<organism evidence="7 8">
    <name type="scientific">Ceriporiopsis subvermispora (strain B)</name>
    <name type="common">White-rot fungus</name>
    <name type="synonym">Gelatoporia subvermispora</name>
    <dbReference type="NCBI Taxonomy" id="914234"/>
    <lineage>
        <taxon>Eukaryota</taxon>
        <taxon>Fungi</taxon>
        <taxon>Dikarya</taxon>
        <taxon>Basidiomycota</taxon>
        <taxon>Agaricomycotina</taxon>
        <taxon>Agaricomycetes</taxon>
        <taxon>Polyporales</taxon>
        <taxon>Gelatoporiaceae</taxon>
        <taxon>Gelatoporia</taxon>
    </lineage>
</organism>
<evidence type="ECO:0000256" key="5">
    <source>
        <dbReference type="SAM" id="Phobius"/>
    </source>
</evidence>
<dbReference type="Gene3D" id="2.60.120.260">
    <property type="entry name" value="Galactose-binding domain-like"/>
    <property type="match status" value="1"/>
</dbReference>
<dbReference type="Pfam" id="PF07738">
    <property type="entry name" value="Sad1_UNC"/>
    <property type="match status" value="1"/>
</dbReference>
<protein>
    <recommendedName>
        <fullName evidence="6">SUN domain-containing protein</fullName>
    </recommendedName>
</protein>